<evidence type="ECO:0000313" key="2">
    <source>
        <dbReference type="Proteomes" id="UP000316598"/>
    </source>
</evidence>
<keyword evidence="2" id="KW-1185">Reference proteome</keyword>
<name>A0A5C5WVB8_9BACT</name>
<evidence type="ECO:0000313" key="1">
    <source>
        <dbReference type="EMBL" id="TWT53772.1"/>
    </source>
</evidence>
<dbReference type="RefSeq" id="WP_146513926.1">
    <property type="nucleotide sequence ID" value="NZ_SJPI01000001.1"/>
</dbReference>
<dbReference type="PROSITE" id="PS51257">
    <property type="entry name" value="PROKAR_LIPOPROTEIN"/>
    <property type="match status" value="1"/>
</dbReference>
<dbReference type="EMBL" id="SJPI01000001">
    <property type="protein sequence ID" value="TWT53772.1"/>
    <property type="molecule type" value="Genomic_DNA"/>
</dbReference>
<reference evidence="1 2" key="1">
    <citation type="submission" date="2019-02" db="EMBL/GenBank/DDBJ databases">
        <title>Deep-cultivation of Planctomycetes and their phenomic and genomic characterization uncovers novel biology.</title>
        <authorList>
            <person name="Wiegand S."/>
            <person name="Jogler M."/>
            <person name="Boedeker C."/>
            <person name="Pinto D."/>
            <person name="Vollmers J."/>
            <person name="Rivas-Marin E."/>
            <person name="Kohn T."/>
            <person name="Peeters S.H."/>
            <person name="Heuer A."/>
            <person name="Rast P."/>
            <person name="Oberbeckmann S."/>
            <person name="Bunk B."/>
            <person name="Jeske O."/>
            <person name="Meyerdierks A."/>
            <person name="Storesund J.E."/>
            <person name="Kallscheuer N."/>
            <person name="Luecker S."/>
            <person name="Lage O.M."/>
            <person name="Pohl T."/>
            <person name="Merkel B.J."/>
            <person name="Hornburger P."/>
            <person name="Mueller R.-W."/>
            <person name="Bruemmer F."/>
            <person name="Labrenz M."/>
            <person name="Spormann A.M."/>
            <person name="Op Den Camp H."/>
            <person name="Overmann J."/>
            <person name="Amann R."/>
            <person name="Jetten M.S.M."/>
            <person name="Mascher T."/>
            <person name="Medema M.H."/>
            <person name="Devos D.P."/>
            <person name="Kaster A.-K."/>
            <person name="Ovreas L."/>
            <person name="Rohde M."/>
            <person name="Galperin M.Y."/>
            <person name="Jogler C."/>
        </authorList>
    </citation>
    <scope>NUCLEOTIDE SEQUENCE [LARGE SCALE GENOMIC DNA]</scope>
    <source>
        <strain evidence="1 2">Pla22</strain>
    </source>
</reference>
<accession>A0A5C5WVB8</accession>
<sequence length="82" mass="8931">MKTSLFVATLALVLSFAGCDVDVHERGTLPDDTDGVNVDVNDTPVENRMERREERRENLRDAVDGVDVEVGDGGVNVDVGEE</sequence>
<gene>
    <name evidence="1" type="ORF">Pla22_14050</name>
</gene>
<dbReference type="AlphaFoldDB" id="A0A5C5WVB8"/>
<proteinExistence type="predicted"/>
<protein>
    <submittedName>
        <fullName evidence="1">Uncharacterized protein</fullName>
    </submittedName>
</protein>
<comment type="caution">
    <text evidence="1">The sequence shown here is derived from an EMBL/GenBank/DDBJ whole genome shotgun (WGS) entry which is preliminary data.</text>
</comment>
<organism evidence="1 2">
    <name type="scientific">Rubripirellula amarantea</name>
    <dbReference type="NCBI Taxonomy" id="2527999"/>
    <lineage>
        <taxon>Bacteria</taxon>
        <taxon>Pseudomonadati</taxon>
        <taxon>Planctomycetota</taxon>
        <taxon>Planctomycetia</taxon>
        <taxon>Pirellulales</taxon>
        <taxon>Pirellulaceae</taxon>
        <taxon>Rubripirellula</taxon>
    </lineage>
</organism>
<dbReference type="Proteomes" id="UP000316598">
    <property type="component" value="Unassembled WGS sequence"/>
</dbReference>